<reference evidence="2" key="1">
    <citation type="journal article" date="2019" name="Int. J. Syst. Evol. Microbiol.">
        <title>The Global Catalogue of Microorganisms (GCM) 10K type strain sequencing project: providing services to taxonomists for standard genome sequencing and annotation.</title>
        <authorList>
            <consortium name="The Broad Institute Genomics Platform"/>
            <consortium name="The Broad Institute Genome Sequencing Center for Infectious Disease"/>
            <person name="Wu L."/>
            <person name="Ma J."/>
        </authorList>
    </citation>
    <scope>NUCLEOTIDE SEQUENCE [LARGE SCALE GENOMIC DNA]</scope>
    <source>
        <strain evidence="2">JCM 17224</strain>
    </source>
</reference>
<protein>
    <recommendedName>
        <fullName evidence="3">Outer membrane protein beta-barrel domain-containing protein</fullName>
    </recommendedName>
</protein>
<evidence type="ECO:0000313" key="1">
    <source>
        <dbReference type="EMBL" id="GAA4008403.1"/>
    </source>
</evidence>
<organism evidence="1 2">
    <name type="scientific">Hymenobacter fastidiosus</name>
    <dbReference type="NCBI Taxonomy" id="486264"/>
    <lineage>
        <taxon>Bacteria</taxon>
        <taxon>Pseudomonadati</taxon>
        <taxon>Bacteroidota</taxon>
        <taxon>Cytophagia</taxon>
        <taxon>Cytophagales</taxon>
        <taxon>Hymenobacteraceae</taxon>
        <taxon>Hymenobacter</taxon>
    </lineage>
</organism>
<proteinExistence type="predicted"/>
<name>A0ABP7S985_9BACT</name>
<evidence type="ECO:0008006" key="3">
    <source>
        <dbReference type="Google" id="ProtNLM"/>
    </source>
</evidence>
<keyword evidence="2" id="KW-1185">Reference proteome</keyword>
<sequence>MFILLFPSIGTAQQQIYIEPTVGLQTRRGGFDKGAPHLERAGLSVFSYGLLVRWKSMAESRLDYSSGLMLGGASFGYRASIPPQSLMGTTASFSAGKSSSTNVWHFPLRVGYQIKELYLNRVQNEQQTLKISLQAGPQLDYLVKNQFDNYNDSPISSGPSSNNRIGLLRTPIDSARWGSSIYAGTQFRYCRKGHERLQLTLYTILGLTDMLTYRLDYQLNNDSFSTLIRARTSAIGFSVGVPIRIWPFGFKSQKIEGKQ</sequence>
<evidence type="ECO:0000313" key="2">
    <source>
        <dbReference type="Proteomes" id="UP001500567"/>
    </source>
</evidence>
<gene>
    <name evidence="1" type="ORF">GCM10022408_20680</name>
</gene>
<comment type="caution">
    <text evidence="1">The sequence shown here is derived from an EMBL/GenBank/DDBJ whole genome shotgun (WGS) entry which is preliminary data.</text>
</comment>
<accession>A0ABP7S985</accession>
<dbReference type="EMBL" id="BAABDJ010000017">
    <property type="protein sequence ID" value="GAA4008403.1"/>
    <property type="molecule type" value="Genomic_DNA"/>
</dbReference>
<dbReference type="RefSeq" id="WP_345072833.1">
    <property type="nucleotide sequence ID" value="NZ_BAABDJ010000017.1"/>
</dbReference>
<dbReference type="Proteomes" id="UP001500567">
    <property type="component" value="Unassembled WGS sequence"/>
</dbReference>